<dbReference type="RefSeq" id="WP_136899926.1">
    <property type="nucleotide sequence ID" value="NZ_SUME01000001.1"/>
</dbReference>
<evidence type="ECO:0000313" key="1">
    <source>
        <dbReference type="EMBL" id="TJZ63382.1"/>
    </source>
</evidence>
<keyword evidence="2" id="KW-1185">Reference proteome</keyword>
<dbReference type="Proteomes" id="UP000306808">
    <property type="component" value="Unassembled WGS sequence"/>
</dbReference>
<reference evidence="1 2" key="1">
    <citation type="submission" date="2019-04" db="EMBL/GenBank/DDBJ databases">
        <title>Sphingobacterium olei sp. nov., isolated from oil-contaminated soil.</title>
        <authorList>
            <person name="Liu B."/>
        </authorList>
    </citation>
    <scope>NUCLEOTIDE SEQUENCE [LARGE SCALE GENOMIC DNA]</scope>
    <source>
        <strain evidence="1 2">HAL-9</strain>
    </source>
</reference>
<protein>
    <recommendedName>
        <fullName evidence="3">DUF4595 domain-containing protein</fullName>
    </recommendedName>
</protein>
<proteinExistence type="predicted"/>
<gene>
    <name evidence="1" type="ORF">FAZ15_03625</name>
</gene>
<evidence type="ECO:0008006" key="3">
    <source>
        <dbReference type="Google" id="ProtNLM"/>
    </source>
</evidence>
<evidence type="ECO:0000313" key="2">
    <source>
        <dbReference type="Proteomes" id="UP000306808"/>
    </source>
</evidence>
<dbReference type="EMBL" id="SUME01000001">
    <property type="protein sequence ID" value="TJZ63382.1"/>
    <property type="molecule type" value="Genomic_DNA"/>
</dbReference>
<accession>A0A4U0P973</accession>
<comment type="caution">
    <text evidence="1">The sequence shown here is derived from an EMBL/GenBank/DDBJ whole genome shotgun (WGS) entry which is preliminary data.</text>
</comment>
<organism evidence="1 2">
    <name type="scientific">Sphingobacterium olei</name>
    <dbReference type="NCBI Taxonomy" id="2571155"/>
    <lineage>
        <taxon>Bacteria</taxon>
        <taxon>Pseudomonadati</taxon>
        <taxon>Bacteroidota</taxon>
        <taxon>Sphingobacteriia</taxon>
        <taxon>Sphingobacteriales</taxon>
        <taxon>Sphingobacteriaceae</taxon>
        <taxon>Sphingobacterium</taxon>
    </lineage>
</organism>
<sequence>MKTIPFFSQVRISAIIGGILFLCVTACNKQTEDLKDDVEDTNREKYIQRIAQYTSQDMSTASSTIMFEYTPGKKISKETVTRYTSNGPLISTYSYSYANGKISEVKYSESHTSYQTTTIYEYNGDRITGREIRYNNGNPDSYRHYSYNEDENYYEVRDGLNRDYWYFTDAGDLRILALNAILPTTHEYDNKAKGALYAYRDDLNTVHIMALSSKVFTVFPRKSTTTGSNTISFKNTFDDQGYIIESTTVGGTSYSKTIYTYD</sequence>
<name>A0A4U0P973_9SPHI</name>
<dbReference type="AlphaFoldDB" id="A0A4U0P973"/>